<keyword evidence="8" id="KW-0520">NAD</keyword>
<evidence type="ECO:0000313" key="14">
    <source>
        <dbReference type="Proteomes" id="UP000008229"/>
    </source>
</evidence>
<dbReference type="InterPro" id="IPR004620">
    <property type="entry name" value="MTHF_reductase_bac"/>
</dbReference>
<evidence type="ECO:0000256" key="5">
    <source>
        <dbReference type="ARBA" id="ARBA00022630"/>
    </source>
</evidence>
<evidence type="ECO:0000256" key="4">
    <source>
        <dbReference type="ARBA" id="ARBA00022605"/>
    </source>
</evidence>
<dbReference type="Pfam" id="PF02219">
    <property type="entry name" value="MTHFR"/>
    <property type="match status" value="1"/>
</dbReference>
<keyword evidence="6 12" id="KW-0274">FAD</keyword>
<dbReference type="Proteomes" id="UP000008229">
    <property type="component" value="Chromosome"/>
</dbReference>
<evidence type="ECO:0000256" key="6">
    <source>
        <dbReference type="ARBA" id="ARBA00022827"/>
    </source>
</evidence>
<sequence length="308" mass="32626">MRIDEIIAAGGDPVFSFEFFPPKTEEGEARLFAALEALRPLEPAFVSVTWGAGGSTRAKTIDIVSRIRANHDLEAMAHFTCVGATTDDLRGDVARMRDAGIENVLALRGDPPQGETTFVATEGGLSYSSELTALVGETYPEACLVGACYPEVHSEAADRESDLAHLKAKVDAGVRVLITQLFFDNAAYYRFVADARAAGIDVPIVPGIMPIISTAGIKRMTSLCGAKIPPALLAALEQRGDDAEAVAELGVAYATLQCAELLANGAPGIHFYTINRSPATRAILSALRLQRPWDASAGTEPALRVLAG</sequence>
<dbReference type="STRING" id="469383.Cwoe_1081"/>
<dbReference type="SUPFAM" id="SSF51730">
    <property type="entry name" value="FAD-linked oxidoreductase"/>
    <property type="match status" value="1"/>
</dbReference>
<evidence type="ECO:0000256" key="1">
    <source>
        <dbReference type="ARBA" id="ARBA00001974"/>
    </source>
</evidence>
<comment type="catalytic activity">
    <reaction evidence="11">
        <text>(6S)-5-methyl-5,6,7,8-tetrahydrofolate + NAD(+) = (6R)-5,10-methylene-5,6,7,8-tetrahydrofolate + NADH + H(+)</text>
        <dbReference type="Rhea" id="RHEA:19821"/>
        <dbReference type="ChEBI" id="CHEBI:15378"/>
        <dbReference type="ChEBI" id="CHEBI:15636"/>
        <dbReference type="ChEBI" id="CHEBI:18608"/>
        <dbReference type="ChEBI" id="CHEBI:57540"/>
        <dbReference type="ChEBI" id="CHEBI:57945"/>
        <dbReference type="EC" id="1.5.1.54"/>
    </reaction>
    <physiologicalReaction direction="right-to-left" evidence="11">
        <dbReference type="Rhea" id="RHEA:19823"/>
    </physiologicalReaction>
</comment>
<gene>
    <name evidence="13" type="ordered locus">Cwoe_1081</name>
</gene>
<keyword evidence="7 12" id="KW-0560">Oxidoreductase</keyword>
<comment type="pathway">
    <text evidence="10">Amino-acid biosynthesis; L-methionine biosynthesis via de novo pathway.</text>
</comment>
<proteinExistence type="inferred from homology"/>
<dbReference type="HOGENOM" id="CLU_025841_0_2_11"/>
<comment type="cofactor">
    <cofactor evidence="1 12">
        <name>FAD</name>
        <dbReference type="ChEBI" id="CHEBI:57692"/>
    </cofactor>
</comment>
<accession>D3FCP0</accession>
<keyword evidence="14" id="KW-1185">Reference proteome</keyword>
<dbReference type="GO" id="GO:0009086">
    <property type="term" value="P:methionine biosynthetic process"/>
    <property type="evidence" value="ECO:0007669"/>
    <property type="project" value="UniProtKB-KW"/>
</dbReference>
<dbReference type="Gene3D" id="3.20.20.220">
    <property type="match status" value="1"/>
</dbReference>
<comment type="pathway">
    <text evidence="2 12">One-carbon metabolism; tetrahydrofolate interconversion.</text>
</comment>
<evidence type="ECO:0000256" key="2">
    <source>
        <dbReference type="ARBA" id="ARBA00004777"/>
    </source>
</evidence>
<evidence type="ECO:0000256" key="8">
    <source>
        <dbReference type="ARBA" id="ARBA00023027"/>
    </source>
</evidence>
<dbReference type="CDD" id="cd00537">
    <property type="entry name" value="MTHFR"/>
    <property type="match status" value="1"/>
</dbReference>
<keyword evidence="5 12" id="KW-0285">Flavoprotein</keyword>
<dbReference type="InterPro" id="IPR029041">
    <property type="entry name" value="FAD-linked_oxidoreductase-like"/>
</dbReference>
<dbReference type="GO" id="GO:0071949">
    <property type="term" value="F:FAD binding"/>
    <property type="evidence" value="ECO:0007669"/>
    <property type="project" value="TreeGrafter"/>
</dbReference>
<evidence type="ECO:0000256" key="7">
    <source>
        <dbReference type="ARBA" id="ARBA00023002"/>
    </source>
</evidence>
<dbReference type="eggNOG" id="COG0685">
    <property type="taxonomic scope" value="Bacteria"/>
</dbReference>
<protein>
    <recommendedName>
        <fullName evidence="12">Methylenetetrahydrofolate reductase</fullName>
        <ecNumber evidence="12">1.5.1.54</ecNumber>
    </recommendedName>
</protein>
<evidence type="ECO:0000256" key="3">
    <source>
        <dbReference type="ARBA" id="ARBA00006743"/>
    </source>
</evidence>
<dbReference type="EMBL" id="CP001854">
    <property type="protein sequence ID" value="ADB49513.1"/>
    <property type="molecule type" value="Genomic_DNA"/>
</dbReference>
<dbReference type="RefSeq" id="WP_012932565.1">
    <property type="nucleotide sequence ID" value="NC_013739.1"/>
</dbReference>
<evidence type="ECO:0000256" key="9">
    <source>
        <dbReference type="ARBA" id="ARBA00023167"/>
    </source>
</evidence>
<dbReference type="GO" id="GO:0005829">
    <property type="term" value="C:cytosol"/>
    <property type="evidence" value="ECO:0007669"/>
    <property type="project" value="InterPro"/>
</dbReference>
<dbReference type="EC" id="1.5.1.54" evidence="12"/>
<dbReference type="GO" id="GO:0106312">
    <property type="term" value="F:methylenetetrahydrofolate reductase (NADH) activity"/>
    <property type="evidence" value="ECO:0007669"/>
    <property type="project" value="UniProtKB-EC"/>
</dbReference>
<evidence type="ECO:0000256" key="11">
    <source>
        <dbReference type="ARBA" id="ARBA00048628"/>
    </source>
</evidence>
<evidence type="ECO:0000256" key="12">
    <source>
        <dbReference type="RuleBase" id="RU003862"/>
    </source>
</evidence>
<dbReference type="OrthoDB" id="9812555at2"/>
<evidence type="ECO:0000313" key="13">
    <source>
        <dbReference type="EMBL" id="ADB49513.1"/>
    </source>
</evidence>
<dbReference type="InterPro" id="IPR003171">
    <property type="entry name" value="Mehydrof_redctse-like"/>
</dbReference>
<reference evidence="13 14" key="1">
    <citation type="journal article" date="2010" name="Stand. Genomic Sci.">
        <title>Complete genome sequence of Conexibacter woesei type strain (ID131577).</title>
        <authorList>
            <person name="Pukall R."/>
            <person name="Lapidus A."/>
            <person name="Glavina Del Rio T."/>
            <person name="Copeland A."/>
            <person name="Tice H."/>
            <person name="Cheng J.-F."/>
            <person name="Lucas S."/>
            <person name="Chen F."/>
            <person name="Nolan M."/>
            <person name="Bruce D."/>
            <person name="Goodwin L."/>
            <person name="Pitluck S."/>
            <person name="Mavromatis K."/>
            <person name="Ivanova N."/>
            <person name="Ovchinnikova G."/>
            <person name="Pati A."/>
            <person name="Chen A."/>
            <person name="Palaniappan K."/>
            <person name="Land M."/>
            <person name="Hauser L."/>
            <person name="Chang Y.-J."/>
            <person name="Jeffries C.D."/>
            <person name="Chain P."/>
            <person name="Meincke L."/>
            <person name="Sims D."/>
            <person name="Brettin T."/>
            <person name="Detter J.C."/>
            <person name="Rohde M."/>
            <person name="Goeker M."/>
            <person name="Bristow J."/>
            <person name="Eisen J.A."/>
            <person name="Markowitz V."/>
            <person name="Kyrpides N.C."/>
            <person name="Klenk H.-P."/>
            <person name="Hugenholtz P."/>
        </authorList>
    </citation>
    <scope>NUCLEOTIDE SEQUENCE [LARGE SCALE GENOMIC DNA]</scope>
    <source>
        <strain evidence="14">DSM 14684 / CIP 108061 / JCM 11494 / NBRC 100937 / ID131577</strain>
    </source>
</reference>
<comment type="similarity">
    <text evidence="3 12">Belongs to the methylenetetrahydrofolate reductase family.</text>
</comment>
<dbReference type="KEGG" id="cwo:Cwoe_1081"/>
<dbReference type="PANTHER" id="PTHR45754:SF3">
    <property type="entry name" value="METHYLENETETRAHYDROFOLATE REDUCTASE (NADPH)"/>
    <property type="match status" value="1"/>
</dbReference>
<organism evidence="13 14">
    <name type="scientific">Conexibacter woesei (strain DSM 14684 / CCUG 47730 / CIP 108061 / JCM 11494 / NBRC 100937 / ID131577)</name>
    <dbReference type="NCBI Taxonomy" id="469383"/>
    <lineage>
        <taxon>Bacteria</taxon>
        <taxon>Bacillati</taxon>
        <taxon>Actinomycetota</taxon>
        <taxon>Thermoleophilia</taxon>
        <taxon>Solirubrobacterales</taxon>
        <taxon>Conexibacteraceae</taxon>
        <taxon>Conexibacter</taxon>
    </lineage>
</organism>
<dbReference type="PANTHER" id="PTHR45754">
    <property type="entry name" value="METHYLENETETRAHYDROFOLATE REDUCTASE"/>
    <property type="match status" value="1"/>
</dbReference>
<evidence type="ECO:0000256" key="10">
    <source>
        <dbReference type="ARBA" id="ARBA00034478"/>
    </source>
</evidence>
<dbReference type="NCBIfam" id="TIGR00676">
    <property type="entry name" value="fadh2"/>
    <property type="match status" value="1"/>
</dbReference>
<reference evidence="14" key="2">
    <citation type="submission" date="2010-01" db="EMBL/GenBank/DDBJ databases">
        <title>The complete genome of Conexibacter woesei DSM 14684.</title>
        <authorList>
            <consortium name="US DOE Joint Genome Institute (JGI-PGF)"/>
            <person name="Lucas S."/>
            <person name="Copeland A."/>
            <person name="Lapidus A."/>
            <person name="Glavina del Rio T."/>
            <person name="Dalin E."/>
            <person name="Tice H."/>
            <person name="Bruce D."/>
            <person name="Goodwin L."/>
            <person name="Pitluck S."/>
            <person name="Kyrpides N."/>
            <person name="Mavromatis K."/>
            <person name="Ivanova N."/>
            <person name="Mikhailova N."/>
            <person name="Chertkov O."/>
            <person name="Brettin T."/>
            <person name="Detter J.C."/>
            <person name="Han C."/>
            <person name="Larimer F."/>
            <person name="Land M."/>
            <person name="Hauser L."/>
            <person name="Markowitz V."/>
            <person name="Cheng J.-F."/>
            <person name="Hugenholtz P."/>
            <person name="Woyke T."/>
            <person name="Wu D."/>
            <person name="Pukall R."/>
            <person name="Steenblock K."/>
            <person name="Schneider S."/>
            <person name="Klenk H.-P."/>
            <person name="Eisen J.A."/>
        </authorList>
    </citation>
    <scope>NUCLEOTIDE SEQUENCE [LARGE SCALE GENOMIC DNA]</scope>
    <source>
        <strain evidence="14">DSM 14684 / CIP 108061 / JCM 11494 / NBRC 100937 / ID131577</strain>
    </source>
</reference>
<keyword evidence="4" id="KW-0028">Amino-acid biosynthesis</keyword>
<name>D3FCP0_CONWI</name>
<keyword evidence="9" id="KW-0486">Methionine biosynthesis</keyword>
<dbReference type="UniPathway" id="UPA00193"/>
<dbReference type="GO" id="GO:0035999">
    <property type="term" value="P:tetrahydrofolate interconversion"/>
    <property type="evidence" value="ECO:0007669"/>
    <property type="project" value="UniProtKB-UniPathway"/>
</dbReference>
<dbReference type="AlphaFoldDB" id="D3FCP0"/>